<keyword evidence="2" id="KW-0732">Signal</keyword>
<dbReference type="Gene3D" id="1.20.1260.10">
    <property type="match status" value="1"/>
</dbReference>
<dbReference type="AlphaFoldDB" id="A0A0K1E5C4"/>
<dbReference type="InterPro" id="IPR025419">
    <property type="entry name" value="DUF4142"/>
</dbReference>
<evidence type="ECO:0000256" key="1">
    <source>
        <dbReference type="SAM" id="MobiDB-lite"/>
    </source>
</evidence>
<feature type="chain" id="PRO_5005458913" description="DUF4142 domain-containing protein" evidence="2">
    <location>
        <begin position="34"/>
        <end position="239"/>
    </location>
</feature>
<dbReference type="EMBL" id="CP012159">
    <property type="protein sequence ID" value="AKT36060.1"/>
    <property type="molecule type" value="Genomic_DNA"/>
</dbReference>
<dbReference type="KEGG" id="ccro:CMC5_001730"/>
<evidence type="ECO:0000313" key="4">
    <source>
        <dbReference type="EMBL" id="AKT36060.1"/>
    </source>
</evidence>
<evidence type="ECO:0000256" key="2">
    <source>
        <dbReference type="SAM" id="SignalP"/>
    </source>
</evidence>
<gene>
    <name evidence="4" type="ORF">CMC5_001730</name>
</gene>
<protein>
    <recommendedName>
        <fullName evidence="3">DUF4142 domain-containing protein</fullName>
    </recommendedName>
</protein>
<dbReference type="STRING" id="52.CMC5_001730"/>
<name>A0A0K1E5C4_CHOCO</name>
<feature type="compositionally biased region" description="Low complexity" evidence="1">
    <location>
        <begin position="59"/>
        <end position="75"/>
    </location>
</feature>
<accession>A0A0K1E5C4</accession>
<dbReference type="PROSITE" id="PS51257">
    <property type="entry name" value="PROKAR_LIPOPROTEIN"/>
    <property type="match status" value="1"/>
</dbReference>
<dbReference type="PANTHER" id="PTHR38593:SF1">
    <property type="entry name" value="BLR2558 PROTEIN"/>
    <property type="match status" value="1"/>
</dbReference>
<evidence type="ECO:0000259" key="3">
    <source>
        <dbReference type="Pfam" id="PF13628"/>
    </source>
</evidence>
<feature type="domain" description="DUF4142" evidence="3">
    <location>
        <begin position="83"/>
        <end position="224"/>
    </location>
</feature>
<feature type="signal peptide" evidence="2">
    <location>
        <begin position="1"/>
        <end position="33"/>
    </location>
</feature>
<feature type="region of interest" description="Disordered" evidence="1">
    <location>
        <begin position="37"/>
        <end position="78"/>
    </location>
</feature>
<dbReference type="Proteomes" id="UP000067626">
    <property type="component" value="Chromosome"/>
</dbReference>
<dbReference type="PANTHER" id="PTHR38593">
    <property type="entry name" value="BLR2558 PROTEIN"/>
    <property type="match status" value="1"/>
</dbReference>
<organism evidence="4 5">
    <name type="scientific">Chondromyces crocatus</name>
    <dbReference type="NCBI Taxonomy" id="52"/>
    <lineage>
        <taxon>Bacteria</taxon>
        <taxon>Pseudomonadati</taxon>
        <taxon>Myxococcota</taxon>
        <taxon>Polyangia</taxon>
        <taxon>Polyangiales</taxon>
        <taxon>Polyangiaceae</taxon>
        <taxon>Chondromyces</taxon>
    </lineage>
</organism>
<keyword evidence="5" id="KW-1185">Reference proteome</keyword>
<evidence type="ECO:0000313" key="5">
    <source>
        <dbReference type="Proteomes" id="UP000067626"/>
    </source>
</evidence>
<dbReference type="OrthoDB" id="5526146at2"/>
<sequence length="239" mass="25169">MSRIENRTAVARTLASLVGVAAALAVGCAGSQAEPQMVDAMPPEPAMMGTPPTPPPAEEPVAAAEPAPEAAVEAPTPVPTPLSDEQIAAVSEAANASHIDSSKIAQTKAKDARVKKLAATILKHHTEVQKKQAQLLTKAKLVPAESPVVEKLKTDVQSGMTALNETPAADFDKAYIELQVKLHQEALATIDNQLLPNVKNEDLKTLLTELRPKIENHLNEAKEIQTALTPGATAVSSQK</sequence>
<dbReference type="RefSeq" id="WP_050428636.1">
    <property type="nucleotide sequence ID" value="NZ_CP012159.1"/>
</dbReference>
<dbReference type="InterPro" id="IPR012347">
    <property type="entry name" value="Ferritin-like"/>
</dbReference>
<proteinExistence type="predicted"/>
<dbReference type="Pfam" id="PF13628">
    <property type="entry name" value="DUF4142"/>
    <property type="match status" value="1"/>
</dbReference>
<reference evidence="4 5" key="1">
    <citation type="submission" date="2015-07" db="EMBL/GenBank/DDBJ databases">
        <title>Genome analysis of myxobacterium Chondromyces crocatus Cm c5 reveals a high potential for natural compound synthesis and the genetic basis for the loss of fruiting body formation.</title>
        <authorList>
            <person name="Zaburannyi N."/>
            <person name="Bunk B."/>
            <person name="Maier J."/>
            <person name="Overmann J."/>
            <person name="Mueller R."/>
        </authorList>
    </citation>
    <scope>NUCLEOTIDE SEQUENCE [LARGE SCALE GENOMIC DNA]</scope>
    <source>
        <strain evidence="4 5">Cm c5</strain>
    </source>
</reference>